<protein>
    <submittedName>
        <fullName evidence="2">Uncharacterized protein</fullName>
    </submittedName>
</protein>
<reference evidence="2 3" key="1">
    <citation type="submission" date="2024-01" db="EMBL/GenBank/DDBJ databases">
        <title>The genomes of 5 underutilized Papilionoideae crops provide insights into root nodulation and disease resistance.</title>
        <authorList>
            <person name="Yuan L."/>
        </authorList>
    </citation>
    <scope>NUCLEOTIDE SEQUENCE [LARGE SCALE GENOMIC DNA]</scope>
    <source>
        <strain evidence="2">LY-2023</strain>
        <tissue evidence="2">Leaf</tissue>
    </source>
</reference>
<sequence length="80" mass="9091">MAMVVGSGLAEAYVTRKIYVEKMKNREQDEEKSSNMKNPKIKPGSEDKASSGCFSWLPKQNHKKNSRISDYHVNDTEANK</sequence>
<comment type="caution">
    <text evidence="2">The sequence shown here is derived from an EMBL/GenBank/DDBJ whole genome shotgun (WGS) entry which is preliminary data.</text>
</comment>
<organism evidence="2 3">
    <name type="scientific">Clitoria ternatea</name>
    <name type="common">Butterfly pea</name>
    <dbReference type="NCBI Taxonomy" id="43366"/>
    <lineage>
        <taxon>Eukaryota</taxon>
        <taxon>Viridiplantae</taxon>
        <taxon>Streptophyta</taxon>
        <taxon>Embryophyta</taxon>
        <taxon>Tracheophyta</taxon>
        <taxon>Spermatophyta</taxon>
        <taxon>Magnoliopsida</taxon>
        <taxon>eudicotyledons</taxon>
        <taxon>Gunneridae</taxon>
        <taxon>Pentapetalae</taxon>
        <taxon>rosids</taxon>
        <taxon>fabids</taxon>
        <taxon>Fabales</taxon>
        <taxon>Fabaceae</taxon>
        <taxon>Papilionoideae</taxon>
        <taxon>50 kb inversion clade</taxon>
        <taxon>NPAAA clade</taxon>
        <taxon>indigoferoid/millettioid clade</taxon>
        <taxon>Phaseoleae</taxon>
        <taxon>Clitoria</taxon>
    </lineage>
</organism>
<evidence type="ECO:0000313" key="3">
    <source>
        <dbReference type="Proteomes" id="UP001359559"/>
    </source>
</evidence>
<dbReference type="Proteomes" id="UP001359559">
    <property type="component" value="Unassembled WGS sequence"/>
</dbReference>
<dbReference type="AlphaFoldDB" id="A0AAN9JN84"/>
<evidence type="ECO:0000313" key="2">
    <source>
        <dbReference type="EMBL" id="KAK7301274.1"/>
    </source>
</evidence>
<gene>
    <name evidence="2" type="ORF">RJT34_12135</name>
</gene>
<evidence type="ECO:0000256" key="1">
    <source>
        <dbReference type="SAM" id="MobiDB-lite"/>
    </source>
</evidence>
<dbReference type="EMBL" id="JAYKXN010000003">
    <property type="protein sequence ID" value="KAK7301274.1"/>
    <property type="molecule type" value="Genomic_DNA"/>
</dbReference>
<keyword evidence="3" id="KW-1185">Reference proteome</keyword>
<dbReference type="PANTHER" id="PTHR34950:SF12">
    <property type="entry name" value="TRANSMEMBRANE PROTEIN"/>
    <property type="match status" value="1"/>
</dbReference>
<accession>A0AAN9JN84</accession>
<name>A0AAN9JN84_CLITE</name>
<proteinExistence type="predicted"/>
<feature type="region of interest" description="Disordered" evidence="1">
    <location>
        <begin position="24"/>
        <end position="80"/>
    </location>
</feature>
<feature type="compositionally biased region" description="Basic and acidic residues" evidence="1">
    <location>
        <begin position="24"/>
        <end position="34"/>
    </location>
</feature>
<feature type="compositionally biased region" description="Basic and acidic residues" evidence="1">
    <location>
        <begin position="67"/>
        <end position="80"/>
    </location>
</feature>
<dbReference type="PANTHER" id="PTHR34950">
    <property type="entry name" value="OS04G0457400 PROTEIN"/>
    <property type="match status" value="1"/>
</dbReference>